<keyword evidence="4" id="KW-1185">Reference proteome</keyword>
<evidence type="ECO:0000313" key="3">
    <source>
        <dbReference type="EMBL" id="KAI0489126.1"/>
    </source>
</evidence>
<dbReference type="PANTHER" id="PTHR47481">
    <property type="match status" value="1"/>
</dbReference>
<evidence type="ECO:0000259" key="2">
    <source>
        <dbReference type="Pfam" id="PF22936"/>
    </source>
</evidence>
<feature type="domain" description="Retrovirus-related Pol polyprotein from transposon TNT 1-94-like beta-barrel" evidence="2">
    <location>
        <begin position="320"/>
        <end position="398"/>
    </location>
</feature>
<dbReference type="OrthoDB" id="693186at2759"/>
<feature type="region of interest" description="Disordered" evidence="1">
    <location>
        <begin position="240"/>
        <end position="264"/>
    </location>
</feature>
<gene>
    <name evidence="3" type="ORF">KFK09_028968</name>
</gene>
<reference evidence="3" key="1">
    <citation type="journal article" date="2022" name="Front. Genet.">
        <title>Chromosome-Scale Assembly of the Dendrobium nobile Genome Provides Insights Into the Molecular Mechanism of the Biosynthesis of the Medicinal Active Ingredient of Dendrobium.</title>
        <authorList>
            <person name="Xu Q."/>
            <person name="Niu S.-C."/>
            <person name="Li K.-L."/>
            <person name="Zheng P.-J."/>
            <person name="Zhang X.-J."/>
            <person name="Jia Y."/>
            <person name="Liu Y."/>
            <person name="Niu Y.-X."/>
            <person name="Yu L.-H."/>
            <person name="Chen D.-F."/>
            <person name="Zhang G.-Q."/>
        </authorList>
    </citation>
    <scope>NUCLEOTIDE SEQUENCE</scope>
    <source>
        <tissue evidence="3">Leaf</tissue>
    </source>
</reference>
<name>A0A8T3A455_DENNO</name>
<dbReference type="InterPro" id="IPR054722">
    <property type="entry name" value="PolX-like_BBD"/>
</dbReference>
<evidence type="ECO:0000313" key="4">
    <source>
        <dbReference type="Proteomes" id="UP000829196"/>
    </source>
</evidence>
<sequence>MANTAASQIEEHEKSTTQDVLVLSSTLKFVVSNLKSIVQTQLTSENYSIWRSQISKVFCANGFDLFLNPTKPKPTRFITQNDGSSLYNPDFSHWNLTDQNLSAAICSTITAPILPYIIHLDSTAAIWSTLETRFQSTNRSKVIQLKNELHNIALKNSTITQYLADIKTLVDNIASAGSQVDTEDIILYILNGLPPSYQSFKTAIRTMLNPISLENLYALLLSEEVNIAADASKHSAVSDPQLALASTRGRGRRNKGRTAANNYTAPRTNQNSSLICQICLKKGHGASSCWHRLNPQYVPQSSAANNTALAAGNSRVSSDWFLDSGASAHLTNSLENLSVSNPYHGQDAITIGDGSSVNIANSGSGLVPTPNRKLNLSKILHTPNLHYNLLSISQLTKDNNISISFDSNGFSLKDPTTQEVLLRGPCRNGLYPIQATTNSASPHDCISFSSLRAGGSLN</sequence>
<comment type="caution">
    <text evidence="3">The sequence shown here is derived from an EMBL/GenBank/DDBJ whole genome shotgun (WGS) entry which is preliminary data.</text>
</comment>
<dbReference type="PANTHER" id="PTHR47481:SF22">
    <property type="entry name" value="RETROTRANSPOSON GAG DOMAIN-CONTAINING PROTEIN"/>
    <property type="match status" value="1"/>
</dbReference>
<dbReference type="Pfam" id="PF14223">
    <property type="entry name" value="Retrotran_gag_2"/>
    <property type="match status" value="1"/>
</dbReference>
<proteinExistence type="predicted"/>
<accession>A0A8T3A455</accession>
<dbReference type="AlphaFoldDB" id="A0A8T3A455"/>
<protein>
    <recommendedName>
        <fullName evidence="2">Retrovirus-related Pol polyprotein from transposon TNT 1-94-like beta-barrel domain-containing protein</fullName>
    </recommendedName>
</protein>
<dbReference type="Proteomes" id="UP000829196">
    <property type="component" value="Unassembled WGS sequence"/>
</dbReference>
<dbReference type="EMBL" id="JAGYWB010000019">
    <property type="protein sequence ID" value="KAI0489126.1"/>
    <property type="molecule type" value="Genomic_DNA"/>
</dbReference>
<dbReference type="Pfam" id="PF22936">
    <property type="entry name" value="Pol_BBD"/>
    <property type="match status" value="1"/>
</dbReference>
<evidence type="ECO:0000256" key="1">
    <source>
        <dbReference type="SAM" id="MobiDB-lite"/>
    </source>
</evidence>
<organism evidence="3 4">
    <name type="scientific">Dendrobium nobile</name>
    <name type="common">Orchid</name>
    <dbReference type="NCBI Taxonomy" id="94219"/>
    <lineage>
        <taxon>Eukaryota</taxon>
        <taxon>Viridiplantae</taxon>
        <taxon>Streptophyta</taxon>
        <taxon>Embryophyta</taxon>
        <taxon>Tracheophyta</taxon>
        <taxon>Spermatophyta</taxon>
        <taxon>Magnoliopsida</taxon>
        <taxon>Liliopsida</taxon>
        <taxon>Asparagales</taxon>
        <taxon>Orchidaceae</taxon>
        <taxon>Epidendroideae</taxon>
        <taxon>Malaxideae</taxon>
        <taxon>Dendrobiinae</taxon>
        <taxon>Dendrobium</taxon>
    </lineage>
</organism>